<dbReference type="PANTHER" id="PTHR43653">
    <property type="entry name" value="CYTOCHROME C ASSEMBLY PROTEIN-RELATED"/>
    <property type="match status" value="1"/>
</dbReference>
<dbReference type="Pfam" id="PF01578">
    <property type="entry name" value="Cytochrom_C_asm"/>
    <property type="match status" value="1"/>
</dbReference>
<evidence type="ECO:0000313" key="13">
    <source>
        <dbReference type="EMBL" id="RZO08175.1"/>
    </source>
</evidence>
<keyword evidence="4" id="KW-0997">Cell inner membrane</keyword>
<evidence type="ECO:0000256" key="3">
    <source>
        <dbReference type="ARBA" id="ARBA00022475"/>
    </source>
</evidence>
<dbReference type="EMBL" id="SHBO01000006">
    <property type="protein sequence ID" value="RZO08175.1"/>
    <property type="molecule type" value="Genomic_DNA"/>
</dbReference>
<sequence length="649" mass="71911">MIAEIGQLSLILALCTCALMLLIPILSIQFQNESWLRLSAPLALNQLFFACFSFVCLSLCFVFDDFSVKYVAQNSNSLLPLIYKVSAVWGAHEGSLLLWILVLSGWTAAVAFLGANITVKFRSHVLSVLAAVSISFLLFLILTSNPFDRILPIAPEDGGDLNPLLQDFGLIVHPPLLYMGYVGLAVPFAFAVALLFSERYDKVKMSWCRPWINVSWAFLTVGITLGSWWAYYELGWGGWWFWDPVENASLMPWLVATALMHSASVSEKKGTVVSWTILLAILAFSLSLLGTFLVRSGILTSVHAFASDPERGIFLLIIFIVLVGSSLFLFALKGHYLVSKPASKGWTREFFIIMNNMLLVSITTIILIGTLYPLLSDILNLGKISVGPPYFDFFFVPTTIAIAVFMGMSVSSRWNNGNFDESLQRVVLPGFASIALGLVTVVIIDFTSSSYDFSWQALITVMVASWIVFTLCEDIVEKIRSDKLKTLKNKSYLGMTLAHTGLALLILGVGLSNSYSVQSDLLMSPGKRANVAGYDFLFKELIKSDGPNYQSRKGIFEVSYNDRDQGVLIPEKRSYFSGRDIMTEAGIRTNILKDIYVSLGESVDSDSWSVRLYVKPMVRFIWIGGFLIACGGILASLNRRNIKVSSLNS</sequence>
<feature type="transmembrane region" description="Helical" evidence="10">
    <location>
        <begin position="617"/>
        <end position="637"/>
    </location>
</feature>
<dbReference type="Pfam" id="PF16327">
    <property type="entry name" value="CcmF_C"/>
    <property type="match status" value="1"/>
</dbReference>
<keyword evidence="6" id="KW-0201">Cytochrome c-type biogenesis</keyword>
<feature type="transmembrane region" description="Helical" evidence="10">
    <location>
        <begin position="453"/>
        <end position="472"/>
    </location>
</feature>
<keyword evidence="3" id="KW-1003">Cell membrane</keyword>
<evidence type="ECO:0000256" key="10">
    <source>
        <dbReference type="SAM" id="Phobius"/>
    </source>
</evidence>
<feature type="transmembrane region" description="Helical" evidence="10">
    <location>
        <begin position="313"/>
        <end position="332"/>
    </location>
</feature>
<dbReference type="GO" id="GO:0015232">
    <property type="term" value="F:heme transmembrane transporter activity"/>
    <property type="evidence" value="ECO:0007669"/>
    <property type="project" value="InterPro"/>
</dbReference>
<evidence type="ECO:0000256" key="8">
    <source>
        <dbReference type="ARBA" id="ARBA00023136"/>
    </source>
</evidence>
<dbReference type="AlphaFoldDB" id="A0A520LNL0"/>
<feature type="transmembrane region" description="Helical" evidence="10">
    <location>
        <begin position="97"/>
        <end position="117"/>
    </location>
</feature>
<comment type="function">
    <text evidence="9">Required for the biogenesis of c-type cytochromes. Possible subunit of a heme lyase.</text>
</comment>
<protein>
    <submittedName>
        <fullName evidence="13">Heme lyase CcmF/NrfE family subunit</fullName>
    </submittedName>
</protein>
<feature type="domain" description="Cytochrome c assembly protein" evidence="11">
    <location>
        <begin position="89"/>
        <end position="296"/>
    </location>
</feature>
<evidence type="ECO:0000256" key="4">
    <source>
        <dbReference type="ARBA" id="ARBA00022519"/>
    </source>
</evidence>
<feature type="transmembrane region" description="Helical" evidence="10">
    <location>
        <begin position="394"/>
        <end position="414"/>
    </location>
</feature>
<keyword evidence="7 10" id="KW-1133">Transmembrane helix</keyword>
<feature type="transmembrane region" description="Helical" evidence="10">
    <location>
        <begin position="250"/>
        <end position="266"/>
    </location>
</feature>
<evidence type="ECO:0000259" key="11">
    <source>
        <dbReference type="Pfam" id="PF01578"/>
    </source>
</evidence>
<evidence type="ECO:0000259" key="12">
    <source>
        <dbReference type="Pfam" id="PF16327"/>
    </source>
</evidence>
<keyword evidence="8 10" id="KW-0472">Membrane</keyword>
<gene>
    <name evidence="13" type="ORF">EVB02_00880</name>
</gene>
<dbReference type="InterPro" id="IPR003567">
    <property type="entry name" value="Cyt_c_biogenesis"/>
</dbReference>
<dbReference type="GO" id="GO:0017004">
    <property type="term" value="P:cytochrome complex assembly"/>
    <property type="evidence" value="ECO:0007669"/>
    <property type="project" value="UniProtKB-KW"/>
</dbReference>
<dbReference type="InterPro" id="IPR032523">
    <property type="entry name" value="CcmF_C"/>
</dbReference>
<feature type="transmembrane region" description="Helical" evidence="10">
    <location>
        <begin position="176"/>
        <end position="196"/>
    </location>
</feature>
<comment type="caution">
    <text evidence="13">The sequence shown here is derived from an EMBL/GenBank/DDBJ whole genome shotgun (WGS) entry which is preliminary data.</text>
</comment>
<feature type="transmembrane region" description="Helical" evidence="10">
    <location>
        <begin position="124"/>
        <end position="142"/>
    </location>
</feature>
<dbReference type="NCBIfam" id="TIGR00353">
    <property type="entry name" value="nrfE"/>
    <property type="match status" value="1"/>
</dbReference>
<name>A0A520LNL0_9GAMM</name>
<feature type="transmembrane region" description="Helical" evidence="10">
    <location>
        <begin position="353"/>
        <end position="374"/>
    </location>
</feature>
<keyword evidence="5 10" id="KW-0812">Transmembrane</keyword>
<evidence type="ECO:0000256" key="2">
    <source>
        <dbReference type="ARBA" id="ARBA00009186"/>
    </source>
</evidence>
<proteinExistence type="inferred from homology"/>
<evidence type="ECO:0000256" key="9">
    <source>
        <dbReference type="ARBA" id="ARBA00037230"/>
    </source>
</evidence>
<dbReference type="InterPro" id="IPR002541">
    <property type="entry name" value="Cyt_c_assembly"/>
</dbReference>
<feature type="domain" description="Cytochrome c-type biogenesis protein CcmF C-terminal" evidence="12">
    <location>
        <begin position="316"/>
        <end position="639"/>
    </location>
</feature>
<dbReference type="Proteomes" id="UP000318148">
    <property type="component" value="Unassembled WGS sequence"/>
</dbReference>
<comment type="subcellular location">
    <subcellularLocation>
        <location evidence="1">Cell inner membrane</location>
        <topology evidence="1">Multi-pass membrane protein</topology>
    </subcellularLocation>
</comment>
<feature type="transmembrane region" description="Helical" evidence="10">
    <location>
        <begin position="273"/>
        <end position="293"/>
    </location>
</feature>
<organism evidence="13 14">
    <name type="scientific">SAR92 clade bacterium</name>
    <dbReference type="NCBI Taxonomy" id="2315479"/>
    <lineage>
        <taxon>Bacteria</taxon>
        <taxon>Pseudomonadati</taxon>
        <taxon>Pseudomonadota</taxon>
        <taxon>Gammaproteobacteria</taxon>
        <taxon>Cellvibrionales</taxon>
        <taxon>Porticoccaceae</taxon>
        <taxon>SAR92 clade</taxon>
    </lineage>
</organism>
<feature type="transmembrane region" description="Helical" evidence="10">
    <location>
        <begin position="43"/>
        <end position="63"/>
    </location>
</feature>
<dbReference type="GO" id="GO:0005886">
    <property type="term" value="C:plasma membrane"/>
    <property type="evidence" value="ECO:0007669"/>
    <property type="project" value="UniProtKB-SubCell"/>
</dbReference>
<dbReference type="GO" id="GO:0020037">
    <property type="term" value="F:heme binding"/>
    <property type="evidence" value="ECO:0007669"/>
    <property type="project" value="InterPro"/>
</dbReference>
<evidence type="ECO:0000313" key="14">
    <source>
        <dbReference type="Proteomes" id="UP000318148"/>
    </source>
</evidence>
<dbReference type="InterPro" id="IPR003568">
    <property type="entry name" value="Cyt_c_biogenesis_CcmF"/>
</dbReference>
<accession>A0A520LNL0</accession>
<evidence type="ECO:0000256" key="6">
    <source>
        <dbReference type="ARBA" id="ARBA00022748"/>
    </source>
</evidence>
<dbReference type="PRINTS" id="PR01411">
    <property type="entry name" value="CCMFBIOGNSIS"/>
</dbReference>
<dbReference type="GO" id="GO:0016829">
    <property type="term" value="F:lyase activity"/>
    <property type="evidence" value="ECO:0007669"/>
    <property type="project" value="UniProtKB-KW"/>
</dbReference>
<feature type="transmembrane region" description="Helical" evidence="10">
    <location>
        <begin position="492"/>
        <end position="515"/>
    </location>
</feature>
<dbReference type="PRINTS" id="PR01410">
    <property type="entry name" value="CCBIOGENESIS"/>
</dbReference>
<reference evidence="13 14" key="1">
    <citation type="submission" date="2019-02" db="EMBL/GenBank/DDBJ databases">
        <title>Prokaryotic population dynamics and viral predation in marine succession experiment using metagenomics: the confinement effect.</title>
        <authorList>
            <person name="Haro-Moreno J.M."/>
            <person name="Rodriguez-Valera F."/>
            <person name="Lopez-Perez M."/>
        </authorList>
    </citation>
    <scope>NUCLEOTIDE SEQUENCE [LARGE SCALE GENOMIC DNA]</scope>
    <source>
        <strain evidence="13">MED-G169</strain>
    </source>
</reference>
<dbReference type="NCBIfam" id="NF007691">
    <property type="entry name" value="PRK10369.1"/>
    <property type="match status" value="1"/>
</dbReference>
<dbReference type="PANTHER" id="PTHR43653:SF1">
    <property type="entry name" value="CYTOCHROME C-TYPE BIOGENESIS PROTEIN CCMF"/>
    <property type="match status" value="1"/>
</dbReference>
<comment type="similarity">
    <text evidence="2">Belongs to the CcmF/CycK/Ccl1/NrfE/CcsA family.</text>
</comment>
<keyword evidence="13" id="KW-0456">Lyase</keyword>
<evidence type="ECO:0000256" key="7">
    <source>
        <dbReference type="ARBA" id="ARBA00022989"/>
    </source>
</evidence>
<feature type="transmembrane region" description="Helical" evidence="10">
    <location>
        <begin position="426"/>
        <end position="447"/>
    </location>
</feature>
<evidence type="ECO:0000256" key="5">
    <source>
        <dbReference type="ARBA" id="ARBA00022692"/>
    </source>
</evidence>
<evidence type="ECO:0000256" key="1">
    <source>
        <dbReference type="ARBA" id="ARBA00004429"/>
    </source>
</evidence>
<feature type="transmembrane region" description="Helical" evidence="10">
    <location>
        <begin position="208"/>
        <end position="230"/>
    </location>
</feature>